<evidence type="ECO:0000313" key="2">
    <source>
        <dbReference type="Proteomes" id="UP000649345"/>
    </source>
</evidence>
<evidence type="ECO:0000313" key="1">
    <source>
        <dbReference type="EMBL" id="MBC5661140.1"/>
    </source>
</evidence>
<organism evidence="1 2">
    <name type="scientific">Anaerosacchariphilus hominis</name>
    <dbReference type="NCBI Taxonomy" id="2763017"/>
    <lineage>
        <taxon>Bacteria</taxon>
        <taxon>Bacillati</taxon>
        <taxon>Bacillota</taxon>
        <taxon>Clostridia</taxon>
        <taxon>Lachnospirales</taxon>
        <taxon>Lachnospiraceae</taxon>
        <taxon>Anaerosacchariphilus</taxon>
    </lineage>
</organism>
<dbReference type="AlphaFoldDB" id="A0A923LEE4"/>
<sequence length="167" mass="19936">MKKVKVLELQKSFGKYEIITNEISRYKGVCGVWVMYDNHNHLLEVAQTTDVFKELAYDLSWLLKKCSHDGDLQKRYTARRLFEFNQKFDVLSCDKNRTTAKYRTIAENVEEILVYLIVEDRAMSRDKTVREKIELEIAIDNKALYWNAFGIQRKLAKDYYKNKYELK</sequence>
<dbReference type="EMBL" id="JACOOR010000012">
    <property type="protein sequence ID" value="MBC5661140.1"/>
    <property type="molecule type" value="Genomic_DNA"/>
</dbReference>
<name>A0A923LEE4_9FIRM</name>
<dbReference type="Proteomes" id="UP000649345">
    <property type="component" value="Unassembled WGS sequence"/>
</dbReference>
<proteinExistence type="predicted"/>
<protein>
    <submittedName>
        <fullName evidence="1">Uncharacterized protein</fullName>
    </submittedName>
</protein>
<reference evidence="1" key="1">
    <citation type="submission" date="2020-08" db="EMBL/GenBank/DDBJ databases">
        <title>Genome public.</title>
        <authorList>
            <person name="Liu C."/>
            <person name="Sun Q."/>
        </authorList>
    </citation>
    <scope>NUCLEOTIDE SEQUENCE</scope>
    <source>
        <strain evidence="1">NSJ-68</strain>
    </source>
</reference>
<dbReference type="RefSeq" id="WP_186872260.1">
    <property type="nucleotide sequence ID" value="NZ_JACOOR010000012.1"/>
</dbReference>
<comment type="caution">
    <text evidence="1">The sequence shown here is derived from an EMBL/GenBank/DDBJ whole genome shotgun (WGS) entry which is preliminary data.</text>
</comment>
<gene>
    <name evidence="1" type="ORF">H8S44_15425</name>
</gene>
<keyword evidence="2" id="KW-1185">Reference proteome</keyword>
<accession>A0A923LEE4</accession>